<gene>
    <name evidence="2" type="ORF">ACFSAG_00135</name>
</gene>
<sequence>MNAALNSSVCCPSCAVRITSWPQHQLVQCCERCLRPMLMLRVRGKPFKLYRLIRLFAAVRMVLALLASVLLIALVARLLPLGWIVGASVAAFVLQGVTDLADGLLGLRSGHMRSGQRPYIGAAARRQSSIKCAFGLLLIGLALFGLLLM</sequence>
<evidence type="ECO:0000256" key="1">
    <source>
        <dbReference type="SAM" id="Phobius"/>
    </source>
</evidence>
<proteinExistence type="predicted"/>
<accession>A0ABW4MAI1</accession>
<keyword evidence="3" id="KW-1185">Reference proteome</keyword>
<keyword evidence="1" id="KW-0472">Membrane</keyword>
<keyword evidence="1" id="KW-1133">Transmembrane helix</keyword>
<dbReference type="EMBL" id="JBHUEL010000001">
    <property type="protein sequence ID" value="MFD1765249.1"/>
    <property type="molecule type" value="Genomic_DNA"/>
</dbReference>
<evidence type="ECO:0000313" key="2">
    <source>
        <dbReference type="EMBL" id="MFD1765249.1"/>
    </source>
</evidence>
<dbReference type="Proteomes" id="UP001597215">
    <property type="component" value="Unassembled WGS sequence"/>
</dbReference>
<name>A0ABW4MAI1_9SPHN</name>
<feature type="transmembrane region" description="Helical" evidence="1">
    <location>
        <begin position="128"/>
        <end position="148"/>
    </location>
</feature>
<comment type="caution">
    <text evidence="2">The sequence shown here is derived from an EMBL/GenBank/DDBJ whole genome shotgun (WGS) entry which is preliminary data.</text>
</comment>
<evidence type="ECO:0008006" key="4">
    <source>
        <dbReference type="Google" id="ProtNLM"/>
    </source>
</evidence>
<organism evidence="2 3">
    <name type="scientific">Sphingorhabdus buctiana</name>
    <dbReference type="NCBI Taxonomy" id="1508805"/>
    <lineage>
        <taxon>Bacteria</taxon>
        <taxon>Pseudomonadati</taxon>
        <taxon>Pseudomonadota</taxon>
        <taxon>Alphaproteobacteria</taxon>
        <taxon>Sphingomonadales</taxon>
        <taxon>Sphingomonadaceae</taxon>
        <taxon>Sphingorhabdus</taxon>
    </lineage>
</organism>
<protein>
    <recommendedName>
        <fullName evidence="4">CDP-alcohol phosphatidyltransferase family protein</fullName>
    </recommendedName>
</protein>
<feature type="transmembrane region" description="Helical" evidence="1">
    <location>
        <begin position="81"/>
        <end position="107"/>
    </location>
</feature>
<reference evidence="3" key="1">
    <citation type="journal article" date="2019" name="Int. J. Syst. Evol. Microbiol.">
        <title>The Global Catalogue of Microorganisms (GCM) 10K type strain sequencing project: providing services to taxonomists for standard genome sequencing and annotation.</title>
        <authorList>
            <consortium name="The Broad Institute Genomics Platform"/>
            <consortium name="The Broad Institute Genome Sequencing Center for Infectious Disease"/>
            <person name="Wu L."/>
            <person name="Ma J."/>
        </authorList>
    </citation>
    <scope>NUCLEOTIDE SEQUENCE [LARGE SCALE GENOMIC DNA]</scope>
    <source>
        <strain evidence="3">CGMCC 1.12449</strain>
    </source>
</reference>
<evidence type="ECO:0000313" key="3">
    <source>
        <dbReference type="Proteomes" id="UP001597215"/>
    </source>
</evidence>
<keyword evidence="1" id="KW-0812">Transmembrane</keyword>
<feature type="transmembrane region" description="Helical" evidence="1">
    <location>
        <begin position="52"/>
        <end position="75"/>
    </location>
</feature>